<comment type="caution">
    <text evidence="2">The sequence shown here is derived from an EMBL/GenBank/DDBJ whole genome shotgun (WGS) entry which is preliminary data.</text>
</comment>
<sequence>MDDWGESKMPNLAGKRALVTGAASGIGYEAARALALAGAQVLMVDRDEVGGAAAVKRIRYLRAGAKVDFKVLDLGNLRSIEHFSDQLLAQRQPLNILFNNAGIHPLSTRRTTVDGFELTFGIGHLGHFALTGRLLPLLLATPSARIVTTSSLVHKQGWFDRSDLQIERNYEAQRAYSQTKLANLMFARELQRRANQAGVTLTSVAAHPGVARTNIGANRNRQGTLRWKDRLVNLALSVVMPLLGQDAQQGTLPLLYGATVAPIDPGGFYGPRGFGEMKGSPAPAKIAASALAAEMSTWLWETSVLLTGVDFEQLTPNMQKLPAPEAG</sequence>
<dbReference type="Pfam" id="PF00106">
    <property type="entry name" value="adh_short"/>
    <property type="match status" value="1"/>
</dbReference>
<evidence type="ECO:0000313" key="3">
    <source>
        <dbReference type="Proteomes" id="UP000237440"/>
    </source>
</evidence>
<proteinExistence type="predicted"/>
<dbReference type="InterPro" id="IPR002347">
    <property type="entry name" value="SDR_fam"/>
</dbReference>
<reference evidence="3" key="1">
    <citation type="submission" date="2017-02" db="EMBL/GenBank/DDBJ databases">
        <authorList>
            <person name="Furmanczyk E.M."/>
        </authorList>
    </citation>
    <scope>NUCLEOTIDE SEQUENCE [LARGE SCALE GENOMIC DNA]</scope>
    <source>
        <strain evidence="3">AP3_22</strain>
    </source>
</reference>
<dbReference type="PANTHER" id="PTHR43157">
    <property type="entry name" value="PHOSPHATIDYLINOSITOL-GLYCAN BIOSYNTHESIS CLASS F PROTEIN-RELATED"/>
    <property type="match status" value="1"/>
</dbReference>
<dbReference type="SUPFAM" id="SSF51735">
    <property type="entry name" value="NAD(P)-binding Rossmann-fold domains"/>
    <property type="match status" value="1"/>
</dbReference>
<name>A0A2S3VR09_9PSED</name>
<dbReference type="OrthoDB" id="109589at2"/>
<dbReference type="GO" id="GO:0016491">
    <property type="term" value="F:oxidoreductase activity"/>
    <property type="evidence" value="ECO:0007669"/>
    <property type="project" value="UniProtKB-KW"/>
</dbReference>
<dbReference type="InterPro" id="IPR036291">
    <property type="entry name" value="NAD(P)-bd_dom_sf"/>
</dbReference>
<dbReference type="PANTHER" id="PTHR43157:SF31">
    <property type="entry name" value="PHOSPHATIDYLINOSITOL-GLYCAN BIOSYNTHESIS CLASS F PROTEIN"/>
    <property type="match status" value="1"/>
</dbReference>
<protein>
    <submittedName>
        <fullName evidence="2">Short-chain dehydrogenase</fullName>
    </submittedName>
</protein>
<evidence type="ECO:0000256" key="1">
    <source>
        <dbReference type="ARBA" id="ARBA00023002"/>
    </source>
</evidence>
<dbReference type="PRINTS" id="PR00081">
    <property type="entry name" value="GDHRDH"/>
</dbReference>
<keyword evidence="3" id="KW-1185">Reference proteome</keyword>
<accession>A0A2S3VR09</accession>
<evidence type="ECO:0000313" key="2">
    <source>
        <dbReference type="EMBL" id="POF42384.1"/>
    </source>
</evidence>
<organism evidence="2 3">
    <name type="scientific">Pseudomonas laurylsulfativorans</name>
    <dbReference type="NCBI Taxonomy" id="1943631"/>
    <lineage>
        <taxon>Bacteria</taxon>
        <taxon>Pseudomonadati</taxon>
        <taxon>Pseudomonadota</taxon>
        <taxon>Gammaproteobacteria</taxon>
        <taxon>Pseudomonadales</taxon>
        <taxon>Pseudomonadaceae</taxon>
        <taxon>Pseudomonas</taxon>
    </lineage>
</organism>
<keyword evidence="1" id="KW-0560">Oxidoreductase</keyword>
<dbReference type="EMBL" id="MUJK01000003">
    <property type="protein sequence ID" value="POF42384.1"/>
    <property type="molecule type" value="Genomic_DNA"/>
</dbReference>
<dbReference type="NCBIfam" id="NF004513">
    <property type="entry name" value="PRK05854.1"/>
    <property type="match status" value="1"/>
</dbReference>
<dbReference type="AlphaFoldDB" id="A0A2S3VR09"/>
<dbReference type="NCBIfam" id="NF004846">
    <property type="entry name" value="PRK06197.1"/>
    <property type="match status" value="1"/>
</dbReference>
<dbReference type="Gene3D" id="3.40.50.720">
    <property type="entry name" value="NAD(P)-binding Rossmann-like Domain"/>
    <property type="match status" value="1"/>
</dbReference>
<gene>
    <name evidence="2" type="ORF">B0D71_13255</name>
</gene>
<dbReference type="Proteomes" id="UP000237440">
    <property type="component" value="Unassembled WGS sequence"/>
</dbReference>